<protein>
    <submittedName>
        <fullName evidence="2">Uncharacterized protein</fullName>
    </submittedName>
</protein>
<dbReference type="Pfam" id="PF10127">
    <property type="entry name" value="RlaP"/>
    <property type="match status" value="1"/>
</dbReference>
<gene>
    <name evidence="2" type="ORF">GW779_06445</name>
    <name evidence="1" type="ORF">GW910_05790</name>
</gene>
<accession>A0A8J7YVT6</accession>
<name>A0A8J7YVT6_9ARCH</name>
<dbReference type="EMBL" id="JAACQH010000152">
    <property type="protein sequence ID" value="NCS92017.1"/>
    <property type="molecule type" value="Genomic_DNA"/>
</dbReference>
<evidence type="ECO:0000313" key="1">
    <source>
        <dbReference type="EMBL" id="NCN65549.1"/>
    </source>
</evidence>
<sequence length="62" mass="7044">MPNFSEPGNLRSLSFAYFQNECLKIAKKYIKDAKDAKGRKLIFTTVSGSHSYGFQSEYSDID</sequence>
<dbReference type="Proteomes" id="UP000768163">
    <property type="component" value="Unassembled WGS sequence"/>
</dbReference>
<proteinExistence type="predicted"/>
<dbReference type="EMBL" id="JAACVF010000161">
    <property type="protein sequence ID" value="NCN65549.1"/>
    <property type="molecule type" value="Genomic_DNA"/>
</dbReference>
<dbReference type="InterPro" id="IPR018775">
    <property type="entry name" value="RlaP"/>
</dbReference>
<dbReference type="AlphaFoldDB" id="A0A8J7YVT6"/>
<evidence type="ECO:0000313" key="2">
    <source>
        <dbReference type="EMBL" id="NCS92017.1"/>
    </source>
</evidence>
<dbReference type="Proteomes" id="UP000738826">
    <property type="component" value="Unassembled WGS sequence"/>
</dbReference>
<evidence type="ECO:0000313" key="3">
    <source>
        <dbReference type="Proteomes" id="UP000738826"/>
    </source>
</evidence>
<comment type="caution">
    <text evidence="2">The sequence shown here is derived from an EMBL/GenBank/DDBJ whole genome shotgun (WGS) entry which is preliminary data.</text>
</comment>
<organism evidence="2 3">
    <name type="scientific">Candidatus Altarchaeum hamiconexum</name>
    <dbReference type="NCBI Taxonomy" id="1803513"/>
    <lineage>
        <taxon>Archaea</taxon>
        <taxon>Candidatus Altarchaeota</taxon>
        <taxon>Candidatus Altiarchaeia</taxon>
        <taxon>Candidatus Altarchaeales</taxon>
        <taxon>Candidatus Altarchaeaceae</taxon>
        <taxon>Candidatus Altarchaeum</taxon>
    </lineage>
</organism>
<reference evidence="2" key="1">
    <citation type="submission" date="2019-11" db="EMBL/GenBank/DDBJ databases">
        <title>Lipid analysis of CO2-rich subsurface aquifers suggests an autotrophy-based deep biosphere with lysolipids enriched in CPR bacteria.</title>
        <authorList>
            <person name="Probst A.J."/>
            <person name="Elling F.J."/>
            <person name="Castelle C.J."/>
            <person name="Zhu Q."/>
            <person name="Elvert M."/>
            <person name="Birarda G."/>
            <person name="Holman H.-Y."/>
            <person name="Lane K.R."/>
            <person name="Ladd B."/>
            <person name="Ryan M.C."/>
            <person name="Woyke T."/>
            <person name="Hinrichs K.-U."/>
            <person name="Banfield J.F."/>
        </authorList>
    </citation>
    <scope>NUCLEOTIDE SEQUENCE</scope>
    <source>
        <strain evidence="1">CG_2015-01_33_1645</strain>
        <strain evidence="2">CG_2015-04_33_537</strain>
    </source>
</reference>